<sequence length="105" mass="11611">MPIYEYQCTKCGDKFEAFQKMSDAPIKKCKKCKGKVERLISSSGFVLKGSGWYVTDYPSESRKKGMAADKKSSEPKEATKTKPSESKASSETKPSSKPKPSSTEK</sequence>
<dbReference type="PANTHER" id="PTHR34404:SF2">
    <property type="entry name" value="CONSERVED SERINE RICH PROTEIN"/>
    <property type="match status" value="1"/>
</dbReference>
<feature type="domain" description="Putative regulatory protein FmdB zinc ribbon" evidence="2">
    <location>
        <begin position="1"/>
        <end position="41"/>
    </location>
</feature>
<dbReference type="NCBIfam" id="TIGR02605">
    <property type="entry name" value="CxxC_CxxC_SSSS"/>
    <property type="match status" value="1"/>
</dbReference>
<feature type="region of interest" description="Disordered" evidence="1">
    <location>
        <begin position="56"/>
        <end position="105"/>
    </location>
</feature>
<reference evidence="3 4" key="1">
    <citation type="journal article" date="2016" name="Nat. Commun.">
        <title>Thousands of microbial genomes shed light on interconnected biogeochemical processes in an aquifer system.</title>
        <authorList>
            <person name="Anantharaman K."/>
            <person name="Brown C.T."/>
            <person name="Hug L.A."/>
            <person name="Sharon I."/>
            <person name="Castelle C.J."/>
            <person name="Probst A.J."/>
            <person name="Thomas B.C."/>
            <person name="Singh A."/>
            <person name="Wilkins M.J."/>
            <person name="Karaoz U."/>
            <person name="Brodie E.L."/>
            <person name="Williams K.H."/>
            <person name="Hubbard S.S."/>
            <person name="Banfield J.F."/>
        </authorList>
    </citation>
    <scope>NUCLEOTIDE SEQUENCE [LARGE SCALE GENOMIC DNA]</scope>
</reference>
<dbReference type="EMBL" id="MGDB01000091">
    <property type="protein sequence ID" value="OGL40718.1"/>
    <property type="molecule type" value="Genomic_DNA"/>
</dbReference>
<dbReference type="PANTHER" id="PTHR34404">
    <property type="entry name" value="REGULATORY PROTEIN, FMDB FAMILY"/>
    <property type="match status" value="1"/>
</dbReference>
<evidence type="ECO:0000256" key="1">
    <source>
        <dbReference type="SAM" id="MobiDB-lite"/>
    </source>
</evidence>
<dbReference type="Pfam" id="PF09723">
    <property type="entry name" value="Zn_ribbon_8"/>
    <property type="match status" value="1"/>
</dbReference>
<dbReference type="SMART" id="SM00834">
    <property type="entry name" value="CxxC_CXXC_SSSS"/>
    <property type="match status" value="1"/>
</dbReference>
<evidence type="ECO:0000259" key="2">
    <source>
        <dbReference type="SMART" id="SM00834"/>
    </source>
</evidence>
<comment type="caution">
    <text evidence="3">The sequence shown here is derived from an EMBL/GenBank/DDBJ whole genome shotgun (WGS) entry which is preliminary data.</text>
</comment>
<gene>
    <name evidence="3" type="ORF">A2042_02530</name>
</gene>
<name>A0A1F7RHR3_9BACT</name>
<evidence type="ECO:0000313" key="4">
    <source>
        <dbReference type="Proteomes" id="UP000178526"/>
    </source>
</evidence>
<protein>
    <submittedName>
        <fullName evidence="3">Transcriptional regulator</fullName>
    </submittedName>
</protein>
<dbReference type="AlphaFoldDB" id="A0A1F7RHR3"/>
<dbReference type="InterPro" id="IPR013429">
    <property type="entry name" value="Regulatory_FmdB_Zinc_ribbon"/>
</dbReference>
<dbReference type="Proteomes" id="UP000178526">
    <property type="component" value="Unassembled WGS sequence"/>
</dbReference>
<evidence type="ECO:0000313" key="3">
    <source>
        <dbReference type="EMBL" id="OGL40718.1"/>
    </source>
</evidence>
<feature type="compositionally biased region" description="Basic and acidic residues" evidence="1">
    <location>
        <begin position="59"/>
        <end position="90"/>
    </location>
</feature>
<accession>A0A1F7RHR3</accession>
<feature type="compositionally biased region" description="Low complexity" evidence="1">
    <location>
        <begin position="91"/>
        <end position="105"/>
    </location>
</feature>
<proteinExistence type="predicted"/>
<organism evidence="3 4">
    <name type="scientific">Candidatus Schekmanbacteria bacterium GWA2_38_11</name>
    <dbReference type="NCBI Taxonomy" id="1817876"/>
    <lineage>
        <taxon>Bacteria</taxon>
        <taxon>Candidatus Schekmaniibacteriota</taxon>
    </lineage>
</organism>